<accession>Q38481</accession>
<organismHost>
    <name type="scientific">Enterobacteriaceae</name>
    <name type="common">enterobacteria</name>
    <dbReference type="NCBI Taxonomy" id="543"/>
</organismHost>
<dbReference type="Proteomes" id="UP000401936">
    <property type="component" value="Segment"/>
</dbReference>
<evidence type="ECO:0000313" key="1">
    <source>
        <dbReference type="EMBL" id="AAA32392.1"/>
    </source>
</evidence>
<reference evidence="1" key="1">
    <citation type="book" date="1987" name="Phage Mu" publisher="Cold Spring Harbor Laboratory" city="CSH, NY">
        <title>Sequence of the left end of Mu.</title>
        <editorList>
            <person name="Symonds N."/>
            <person name="Toussaint A."/>
            <person name="van de Putte P."/>
            <person name="Howe M.M."/>
        </editorList>
        <authorList>
            <person name="Priess H."/>
            <person name="Brauer B."/>
            <person name="Schmidt C."/>
            <person name="Kamp D."/>
        </authorList>
    </citation>
    <scope>NUCLEOTIDE SEQUENCE</scope>
</reference>
<dbReference type="EMBL" id="M64097">
    <property type="protein sequence ID" value="AAA32392.1"/>
    <property type="molecule type" value="Genomic_DNA"/>
</dbReference>
<reference evidence="1" key="2">
    <citation type="journal article" date="1992" name="Mol. Microbiol.">
        <title>Escherichia coli integration host factor stabilizes bacteriophage Mu repressor interactions with operator DNA in vitro.</title>
        <authorList>
            <person name="Alazard R."/>
            <person name="Betermier M."/>
            <person name="Chandler M."/>
        </authorList>
    </citation>
    <scope>NUCLEOTIDE SEQUENCE [LARGE SCALE GENOMIC DNA]</scope>
</reference>
<proteinExistence type="predicted"/>
<sequence length="75" mass="7994">MTSAYDYTSCQSPFSTAEARAVMPEYAAAITEPLSGQARNNSSAPSLLPLTGNRARYAATFHGLQGLMRRCIPGP</sequence>
<name>Q38481_BPMU</name>
<reference evidence="1" key="3">
    <citation type="journal article" date="1992" name="Mol. Microbiol.">
        <title>Stabilization of bacteriophage Mu repressor-operator complexes by the Escherichia coli integration host factor protein.</title>
        <authorList>
            <person name="Gama M.J."/>
            <person name="Toussaint A."/>
            <person name="Higgins N.P."/>
        </authorList>
    </citation>
    <scope>NUCLEOTIDE SEQUENCE [LARGE SCALE GENOMIC DNA]</scope>
</reference>
<organism evidence="1">
    <name type="scientific">Escherichia phage Mu</name>
    <name type="common">Bacteriophage Mu</name>
    <dbReference type="NCBI Taxonomy" id="2681603"/>
    <lineage>
        <taxon>Viruses</taxon>
        <taxon>Duplodnaviria</taxon>
        <taxon>Heunggongvirae</taxon>
        <taxon>Uroviricota</taxon>
        <taxon>Caudoviricetes</taxon>
        <taxon>Muvirus</taxon>
        <taxon>Muvirus mu</taxon>
    </lineage>
</organism>
<protein>
    <submittedName>
        <fullName evidence="1">Bacteriophage Mu left end</fullName>
    </submittedName>
</protein>